<dbReference type="AlphaFoldDB" id="A0A1X6YJY3"/>
<dbReference type="PANTHER" id="PTHR43591:SF24">
    <property type="entry name" value="2-METHOXY-6-POLYPRENYL-1,4-BENZOQUINOL METHYLASE, MITOCHONDRIAL"/>
    <property type="match status" value="1"/>
</dbReference>
<dbReference type="SUPFAM" id="SSF53335">
    <property type="entry name" value="S-adenosyl-L-methionine-dependent methyltransferases"/>
    <property type="match status" value="1"/>
</dbReference>
<proteinExistence type="predicted"/>
<sequence length="268" mass="29032">MTGTVTQEELQAGRDYESLFVPALFSQWTGHLLQKSGVTAGSSVLDVACGSGVLARAALQKSGTSGRVVGVDPAPGMIAAAREVEPHIEWILGSAEDLPFADGSFDCVISQFGIMFFQDRLKALQEMFRVARAGGHLAIAIWHSIDQNPAYKDIVALLDQYVSSKAGDAVKIPFCLGHPEDVEGWLAQVGYENIAVETRTEQASFPNTRTMVEVELRGWLPLFDIHLTDEKIADILMKSDATLSKYASPTGEAVFPTSAYIITARKPD</sequence>
<protein>
    <submittedName>
        <fullName evidence="2">Demethylmenaquinone methyltransferase</fullName>
        <ecNumber evidence="2">2.1.1.163</ecNumber>
    </submittedName>
</protein>
<keyword evidence="2" id="KW-0808">Transferase</keyword>
<evidence type="ECO:0000313" key="2">
    <source>
        <dbReference type="EMBL" id="SLN23549.1"/>
    </source>
</evidence>
<keyword evidence="2" id="KW-0489">Methyltransferase</keyword>
<dbReference type="GO" id="GO:0043770">
    <property type="term" value="F:demethylmenaquinone methyltransferase activity"/>
    <property type="evidence" value="ECO:0007669"/>
    <property type="project" value="UniProtKB-EC"/>
</dbReference>
<keyword evidence="3" id="KW-1185">Reference proteome</keyword>
<dbReference type="Gene3D" id="3.40.50.150">
    <property type="entry name" value="Vaccinia Virus protein VP39"/>
    <property type="match status" value="1"/>
</dbReference>
<dbReference type="EMBL" id="FWFX01000002">
    <property type="protein sequence ID" value="SLN23549.1"/>
    <property type="molecule type" value="Genomic_DNA"/>
</dbReference>
<dbReference type="Proteomes" id="UP000193061">
    <property type="component" value="Unassembled WGS sequence"/>
</dbReference>
<dbReference type="RefSeq" id="WP_085804471.1">
    <property type="nucleotide sequence ID" value="NZ_FWFX01000002.1"/>
</dbReference>
<reference evidence="2 3" key="1">
    <citation type="submission" date="2017-03" db="EMBL/GenBank/DDBJ databases">
        <authorList>
            <person name="Afonso C.L."/>
            <person name="Miller P.J."/>
            <person name="Scott M.A."/>
            <person name="Spackman E."/>
            <person name="Goraichik I."/>
            <person name="Dimitrov K.M."/>
            <person name="Suarez D.L."/>
            <person name="Swayne D.E."/>
        </authorList>
    </citation>
    <scope>NUCLEOTIDE SEQUENCE [LARGE SCALE GENOMIC DNA]</scope>
    <source>
        <strain evidence="2 3">CECT 7450</strain>
    </source>
</reference>
<name>A0A1X6YJY3_9RHOB</name>
<dbReference type="GO" id="GO:0032259">
    <property type="term" value="P:methylation"/>
    <property type="evidence" value="ECO:0007669"/>
    <property type="project" value="UniProtKB-KW"/>
</dbReference>
<dbReference type="OrthoDB" id="9777638at2"/>
<evidence type="ECO:0000313" key="3">
    <source>
        <dbReference type="Proteomes" id="UP000193061"/>
    </source>
</evidence>
<dbReference type="InterPro" id="IPR029063">
    <property type="entry name" value="SAM-dependent_MTases_sf"/>
</dbReference>
<accession>A0A1X6YJY3</accession>
<dbReference type="EC" id="2.1.1.163" evidence="2"/>
<organism evidence="2 3">
    <name type="scientific">Roseovarius albus</name>
    <dbReference type="NCBI Taxonomy" id="1247867"/>
    <lineage>
        <taxon>Bacteria</taxon>
        <taxon>Pseudomonadati</taxon>
        <taxon>Pseudomonadota</taxon>
        <taxon>Alphaproteobacteria</taxon>
        <taxon>Rhodobacterales</taxon>
        <taxon>Roseobacteraceae</taxon>
        <taxon>Roseovarius</taxon>
    </lineage>
</organism>
<dbReference type="InterPro" id="IPR013216">
    <property type="entry name" value="Methyltransf_11"/>
</dbReference>
<gene>
    <name evidence="2" type="primary">ubiE_1</name>
    <name evidence="2" type="ORF">ROA7450_00939</name>
</gene>
<evidence type="ECO:0000259" key="1">
    <source>
        <dbReference type="Pfam" id="PF08241"/>
    </source>
</evidence>
<dbReference type="GO" id="GO:0008757">
    <property type="term" value="F:S-adenosylmethionine-dependent methyltransferase activity"/>
    <property type="evidence" value="ECO:0007669"/>
    <property type="project" value="InterPro"/>
</dbReference>
<dbReference type="Pfam" id="PF08241">
    <property type="entry name" value="Methyltransf_11"/>
    <property type="match status" value="1"/>
</dbReference>
<dbReference type="CDD" id="cd02440">
    <property type="entry name" value="AdoMet_MTases"/>
    <property type="match status" value="1"/>
</dbReference>
<dbReference type="PANTHER" id="PTHR43591">
    <property type="entry name" value="METHYLTRANSFERASE"/>
    <property type="match status" value="1"/>
</dbReference>
<feature type="domain" description="Methyltransferase type 11" evidence="1">
    <location>
        <begin position="45"/>
        <end position="139"/>
    </location>
</feature>